<keyword evidence="8" id="KW-0472">Membrane</keyword>
<dbReference type="InterPro" id="IPR017871">
    <property type="entry name" value="ABC_transporter-like_CS"/>
</dbReference>
<dbReference type="PROSITE" id="PS00211">
    <property type="entry name" value="ABC_TRANSPORTER_1"/>
    <property type="match status" value="1"/>
</dbReference>
<dbReference type="GO" id="GO:0016887">
    <property type="term" value="F:ATP hydrolysis activity"/>
    <property type="evidence" value="ECO:0007669"/>
    <property type="project" value="InterPro"/>
</dbReference>
<dbReference type="PIRSF" id="PIRSF039085">
    <property type="entry name" value="ABC_ATPase_HisP"/>
    <property type="match status" value="1"/>
</dbReference>
<keyword evidence="4" id="KW-1003">Cell membrane</keyword>
<proteinExistence type="inferred from homology"/>
<keyword evidence="6" id="KW-0547">Nucleotide-binding</keyword>
<evidence type="ECO:0000256" key="4">
    <source>
        <dbReference type="ARBA" id="ARBA00022475"/>
    </source>
</evidence>
<organism evidence="10 11">
    <name type="scientific">Caballeronia glathei</name>
    <dbReference type="NCBI Taxonomy" id="60547"/>
    <lineage>
        <taxon>Bacteria</taxon>
        <taxon>Pseudomonadati</taxon>
        <taxon>Pseudomonadota</taxon>
        <taxon>Betaproteobacteria</taxon>
        <taxon>Burkholderiales</taxon>
        <taxon>Burkholderiaceae</taxon>
        <taxon>Caballeronia</taxon>
    </lineage>
</organism>
<dbReference type="AlphaFoldDB" id="A0A069PGT0"/>
<comment type="subcellular location">
    <subcellularLocation>
        <location evidence="1">Cell membrane</location>
        <topology evidence="1">Peripheral membrane protein</topology>
    </subcellularLocation>
</comment>
<evidence type="ECO:0000259" key="9">
    <source>
        <dbReference type="PROSITE" id="PS50893"/>
    </source>
</evidence>
<keyword evidence="7 10" id="KW-0067">ATP-binding</keyword>
<dbReference type="GO" id="GO:0005524">
    <property type="term" value="F:ATP binding"/>
    <property type="evidence" value="ECO:0007669"/>
    <property type="project" value="UniProtKB-KW"/>
</dbReference>
<keyword evidence="3" id="KW-0813">Transport</keyword>
<evidence type="ECO:0000256" key="6">
    <source>
        <dbReference type="ARBA" id="ARBA00022741"/>
    </source>
</evidence>
<evidence type="ECO:0000256" key="1">
    <source>
        <dbReference type="ARBA" id="ARBA00004202"/>
    </source>
</evidence>
<dbReference type="PROSITE" id="PS50893">
    <property type="entry name" value="ABC_TRANSPORTER_2"/>
    <property type="match status" value="1"/>
</dbReference>
<dbReference type="SMART" id="SM00382">
    <property type="entry name" value="AAA"/>
    <property type="match status" value="1"/>
</dbReference>
<dbReference type="InterPro" id="IPR003593">
    <property type="entry name" value="AAA+_ATPase"/>
</dbReference>
<evidence type="ECO:0000256" key="3">
    <source>
        <dbReference type="ARBA" id="ARBA00022448"/>
    </source>
</evidence>
<dbReference type="STRING" id="60547.GCA_000751215_05766"/>
<dbReference type="GO" id="GO:0015424">
    <property type="term" value="F:ABC-type amino acid transporter activity"/>
    <property type="evidence" value="ECO:0007669"/>
    <property type="project" value="InterPro"/>
</dbReference>
<evidence type="ECO:0000256" key="5">
    <source>
        <dbReference type="ARBA" id="ARBA00022519"/>
    </source>
</evidence>
<dbReference type="Pfam" id="PF00005">
    <property type="entry name" value="ABC_tran"/>
    <property type="match status" value="1"/>
</dbReference>
<reference evidence="10 11" key="1">
    <citation type="submission" date="2014-03" db="EMBL/GenBank/DDBJ databases">
        <title>Draft Genome Sequences of Four Burkholderia Strains.</title>
        <authorList>
            <person name="Liu X.Y."/>
            <person name="Li C.X."/>
            <person name="Xu J.H."/>
        </authorList>
    </citation>
    <scope>NUCLEOTIDE SEQUENCE [LARGE SCALE GENOMIC DNA]</scope>
    <source>
        <strain evidence="10 11">DSM 50014</strain>
    </source>
</reference>
<dbReference type="EMBL" id="JFHC01000067">
    <property type="protein sequence ID" value="KDR39064.1"/>
    <property type="molecule type" value="Genomic_DNA"/>
</dbReference>
<dbReference type="Proteomes" id="UP000027466">
    <property type="component" value="Unassembled WGS sequence"/>
</dbReference>
<dbReference type="InterPro" id="IPR050086">
    <property type="entry name" value="MetN_ABC_transporter-like"/>
</dbReference>
<keyword evidence="11" id="KW-1185">Reference proteome</keyword>
<dbReference type="PANTHER" id="PTHR43166:SF35">
    <property type="entry name" value="L-CYSTINE IMPORT ATP-BINDING PROTEIN TCYN"/>
    <property type="match status" value="1"/>
</dbReference>
<dbReference type="GO" id="GO:0005886">
    <property type="term" value="C:plasma membrane"/>
    <property type="evidence" value="ECO:0007669"/>
    <property type="project" value="UniProtKB-SubCell"/>
</dbReference>
<dbReference type="InterPro" id="IPR030679">
    <property type="entry name" value="ABC_ATPase_HisP-typ"/>
</dbReference>
<sequence length="267" mass="28753">MNLSGNATPIALKASGIVKSFGANRILDAVDLTVARGETVCILGPSGSGKSTLLRCLNWLSPPDEGAIWIGDERIGLRENANGSTSPRPDRETRAQRSRIGMVFQSFNLWPHMTVLENVMEGLLSVKRMNRLAASDLAVEALRQVGLGGKHTSMPANLSGGQQQRVGIARTLAMAPEVILFDEPTSALDPELVGEVLAVMRGLAANDTTMIVVTHEIGFARDVADRVIFMDSGRIVEQGPPAQVLDAPSSPRLQQFLYRFAPEPTRS</sequence>
<name>A0A069PGT0_9BURK</name>
<comment type="similarity">
    <text evidence="2">Belongs to the ABC transporter superfamily.</text>
</comment>
<dbReference type="InterPro" id="IPR003439">
    <property type="entry name" value="ABC_transporter-like_ATP-bd"/>
</dbReference>
<evidence type="ECO:0000256" key="2">
    <source>
        <dbReference type="ARBA" id="ARBA00005417"/>
    </source>
</evidence>
<dbReference type="RefSeq" id="WP_035938350.1">
    <property type="nucleotide sequence ID" value="NZ_CADFFX010000043.1"/>
</dbReference>
<dbReference type="SUPFAM" id="SSF52540">
    <property type="entry name" value="P-loop containing nucleoside triphosphate hydrolases"/>
    <property type="match status" value="1"/>
</dbReference>
<evidence type="ECO:0000313" key="10">
    <source>
        <dbReference type="EMBL" id="KDR39064.1"/>
    </source>
</evidence>
<evidence type="ECO:0000256" key="7">
    <source>
        <dbReference type="ARBA" id="ARBA00022840"/>
    </source>
</evidence>
<dbReference type="Gene3D" id="3.40.50.300">
    <property type="entry name" value="P-loop containing nucleotide triphosphate hydrolases"/>
    <property type="match status" value="1"/>
</dbReference>
<comment type="caution">
    <text evidence="10">The sequence shown here is derived from an EMBL/GenBank/DDBJ whole genome shotgun (WGS) entry which is preliminary data.</text>
</comment>
<feature type="domain" description="ABC transporter" evidence="9">
    <location>
        <begin position="12"/>
        <end position="257"/>
    </location>
</feature>
<accession>A0A069PGT0</accession>
<evidence type="ECO:0000313" key="11">
    <source>
        <dbReference type="Proteomes" id="UP000027466"/>
    </source>
</evidence>
<protein>
    <submittedName>
        <fullName evidence="10">Arginine ABC transporter ATP-binding protein</fullName>
    </submittedName>
</protein>
<evidence type="ECO:0000256" key="8">
    <source>
        <dbReference type="ARBA" id="ARBA00023136"/>
    </source>
</evidence>
<dbReference type="InterPro" id="IPR027417">
    <property type="entry name" value="P-loop_NTPase"/>
</dbReference>
<dbReference type="PANTHER" id="PTHR43166">
    <property type="entry name" value="AMINO ACID IMPORT ATP-BINDING PROTEIN"/>
    <property type="match status" value="1"/>
</dbReference>
<dbReference type="CDD" id="cd03262">
    <property type="entry name" value="ABC_HisP_GlnQ"/>
    <property type="match status" value="1"/>
</dbReference>
<keyword evidence="5" id="KW-0997">Cell inner membrane</keyword>
<gene>
    <name evidence="10" type="ORF">BG61_34910</name>
</gene>